<dbReference type="Pfam" id="PF25476">
    <property type="entry name" value="Ribosomal_L19e_C"/>
    <property type="match status" value="1"/>
</dbReference>
<reference evidence="2" key="1">
    <citation type="journal article" date="2014" name="BMC Genomics">
        <title>The Babesia bovis gene and promoter model: an update from full-length EST analysis.</title>
        <authorList>
            <person name="Yamagishi J."/>
            <person name="Wakaguri H."/>
            <person name="Yokoyama N."/>
            <person name="Yamashita R."/>
            <person name="Suzuki Y."/>
            <person name="Xuan X."/>
            <person name="Igarashi I."/>
        </authorList>
    </citation>
    <scope>NUCLEOTIDE SEQUENCE</scope>
    <source>
        <strain evidence="2">Texas</strain>
    </source>
</reference>
<dbReference type="InterPro" id="IPR035970">
    <property type="entry name" value="60S_ribosomal_eL19_sf"/>
</dbReference>
<dbReference type="GO" id="GO:0006412">
    <property type="term" value="P:translation"/>
    <property type="evidence" value="ECO:0007669"/>
    <property type="project" value="InterPro"/>
</dbReference>
<dbReference type="GO" id="GO:0022625">
    <property type="term" value="C:cytosolic large ribosomal subunit"/>
    <property type="evidence" value="ECO:0007669"/>
    <property type="project" value="InterPro"/>
</dbReference>
<gene>
    <name evidence="2" type="primary">BBOV_I003160</name>
</gene>
<dbReference type="EMBL" id="AK441449">
    <property type="protein sequence ID" value="BAN65243.1"/>
    <property type="molecule type" value="mRNA"/>
</dbReference>
<proteinExistence type="evidence at transcript level"/>
<name>S6B1M1_BABBO</name>
<dbReference type="SMART" id="SM01416">
    <property type="entry name" value="Ribosomal_L19e"/>
    <property type="match status" value="1"/>
</dbReference>
<keyword evidence="2" id="KW-0689">Ribosomal protein</keyword>
<dbReference type="InterPro" id="IPR000196">
    <property type="entry name" value="Ribosomal_eL19_dom"/>
</dbReference>
<dbReference type="InterPro" id="IPR039547">
    <property type="entry name" value="Ribosomal_eL19"/>
</dbReference>
<dbReference type="Gene3D" id="1.10.1200.240">
    <property type="match status" value="1"/>
</dbReference>
<dbReference type="VEuPathDB" id="PiroplasmaDB:BBOV_I003160"/>
<protein>
    <submittedName>
        <fullName evidence="2">60S ribosomal protein L19, putative</fullName>
    </submittedName>
</protein>
<dbReference type="InterPro" id="IPR057260">
    <property type="entry name" value="Ribosomal_L19e_C"/>
</dbReference>
<accession>S6B1M1</accession>
<evidence type="ECO:0000259" key="1">
    <source>
        <dbReference type="SMART" id="SM01416"/>
    </source>
</evidence>
<dbReference type="PANTHER" id="PTHR10722">
    <property type="entry name" value="60S RIBOSOMAL PROTEIN L19"/>
    <property type="match status" value="1"/>
</dbReference>
<evidence type="ECO:0000313" key="2">
    <source>
        <dbReference type="EMBL" id="BAN65243.1"/>
    </source>
</evidence>
<dbReference type="AlphaFoldDB" id="S6B1M1"/>
<dbReference type="GO" id="GO:0003723">
    <property type="term" value="F:RNA binding"/>
    <property type="evidence" value="ECO:0007669"/>
    <property type="project" value="InterPro"/>
</dbReference>
<dbReference type="SUPFAM" id="SSF48140">
    <property type="entry name" value="Ribosomal protein L19 (L19e)"/>
    <property type="match status" value="1"/>
</dbReference>
<organism evidence="2">
    <name type="scientific">Babesia bovis</name>
    <dbReference type="NCBI Taxonomy" id="5865"/>
    <lineage>
        <taxon>Eukaryota</taxon>
        <taxon>Sar</taxon>
        <taxon>Alveolata</taxon>
        <taxon>Apicomplexa</taxon>
        <taxon>Aconoidasida</taxon>
        <taxon>Piroplasmida</taxon>
        <taxon>Babesiidae</taxon>
        <taxon>Babesia</taxon>
    </lineage>
</organism>
<sequence>MANSRFSVRKLVGDGLIIKKAVAPHSRARIRLIHASKRLGRHAGIGKRKGTKGARQPPKLLWMRRQRVLRRMLTRLRDTKKIDSHMYQNFYKRCKGNQFKNKRVLLEAIHNQKNAWVKQKAESEQIEALKAKAKAIRDKRRSRLAARAA</sequence>
<dbReference type="GO" id="GO:0003735">
    <property type="term" value="F:structural constituent of ribosome"/>
    <property type="evidence" value="ECO:0007669"/>
    <property type="project" value="InterPro"/>
</dbReference>
<dbReference type="FunFam" id="1.10.1200.240:FF:000001">
    <property type="entry name" value="Ribosomal protein L19"/>
    <property type="match status" value="1"/>
</dbReference>
<keyword evidence="2" id="KW-0687">Ribonucleoprotein</keyword>
<feature type="domain" description="Large ribosomal subunit protein eL19" evidence="1">
    <location>
        <begin position="1"/>
        <end position="113"/>
    </location>
</feature>